<protein>
    <submittedName>
        <fullName evidence="1">Uncharacterized protein</fullName>
    </submittedName>
</protein>
<organism evidence="1 2">
    <name type="scientific">Ascosphaera apis ARSEF 7405</name>
    <dbReference type="NCBI Taxonomy" id="392613"/>
    <lineage>
        <taxon>Eukaryota</taxon>
        <taxon>Fungi</taxon>
        <taxon>Dikarya</taxon>
        <taxon>Ascomycota</taxon>
        <taxon>Pezizomycotina</taxon>
        <taxon>Eurotiomycetes</taxon>
        <taxon>Eurotiomycetidae</taxon>
        <taxon>Onygenales</taxon>
        <taxon>Ascosphaeraceae</taxon>
        <taxon>Ascosphaera</taxon>
    </lineage>
</organism>
<sequence length="103" mass="10769">MKFPAFSNSQALIRVASLLAVQTNFSPAQEGVCARSPSGIPLNGPETIQLTENSLGSLPEHISAKVAYYLAFGDGNAAKSRVKCKAASGDTDLPTDDAFPSIQ</sequence>
<dbReference type="Proteomes" id="UP000242877">
    <property type="component" value="Unassembled WGS sequence"/>
</dbReference>
<accession>A0A166N090</accession>
<dbReference type="EMBL" id="AZGZ01000041">
    <property type="protein sequence ID" value="KZZ87010.1"/>
    <property type="molecule type" value="Genomic_DNA"/>
</dbReference>
<proteinExistence type="predicted"/>
<comment type="caution">
    <text evidence="1">The sequence shown here is derived from an EMBL/GenBank/DDBJ whole genome shotgun (WGS) entry which is preliminary data.</text>
</comment>
<evidence type="ECO:0000313" key="1">
    <source>
        <dbReference type="EMBL" id="KZZ87010.1"/>
    </source>
</evidence>
<evidence type="ECO:0000313" key="2">
    <source>
        <dbReference type="Proteomes" id="UP000242877"/>
    </source>
</evidence>
<gene>
    <name evidence="1" type="ORF">AAP_06045</name>
</gene>
<reference evidence="1 2" key="1">
    <citation type="journal article" date="2016" name="Genome Biol. Evol.">
        <title>Divergent and convergent evolution of fungal pathogenicity.</title>
        <authorList>
            <person name="Shang Y."/>
            <person name="Xiao G."/>
            <person name="Zheng P."/>
            <person name="Cen K."/>
            <person name="Zhan S."/>
            <person name="Wang C."/>
        </authorList>
    </citation>
    <scope>NUCLEOTIDE SEQUENCE [LARGE SCALE GENOMIC DNA]</scope>
    <source>
        <strain evidence="1 2">ARSEF 7405</strain>
    </source>
</reference>
<dbReference type="AlphaFoldDB" id="A0A166N090"/>
<keyword evidence="2" id="KW-1185">Reference proteome</keyword>
<dbReference type="VEuPathDB" id="FungiDB:AAP_06045"/>
<name>A0A166N090_9EURO</name>